<dbReference type="EMBL" id="CAMXCT030002767">
    <property type="protein sequence ID" value="CAL4787594.1"/>
    <property type="molecule type" value="Genomic_DNA"/>
</dbReference>
<accession>A0A9P1G7P0</accession>
<dbReference type="OrthoDB" id="361870at2759"/>
<proteinExistence type="predicted"/>
<dbReference type="Proteomes" id="UP001152797">
    <property type="component" value="Unassembled WGS sequence"/>
</dbReference>
<name>A0A9P1G7P0_9DINO</name>
<reference evidence="2" key="2">
    <citation type="submission" date="2024-04" db="EMBL/GenBank/DDBJ databases">
        <authorList>
            <person name="Chen Y."/>
            <person name="Shah S."/>
            <person name="Dougan E. K."/>
            <person name="Thang M."/>
            <person name="Chan C."/>
        </authorList>
    </citation>
    <scope>NUCLEOTIDE SEQUENCE [LARGE SCALE GENOMIC DNA]</scope>
</reference>
<keyword evidence="3" id="KW-1185">Reference proteome</keyword>
<evidence type="ECO:0000313" key="2">
    <source>
        <dbReference type="EMBL" id="CAL1153657.1"/>
    </source>
</evidence>
<sequence>MDDAGGFDNYILRTPPQELRSATGEKMREVMYFYMKNPEAKSQENGKVPQLQQRIYWNEVSNGEEAHGEEHM</sequence>
<dbReference type="AlphaFoldDB" id="A0A9P1G7P0"/>
<evidence type="ECO:0000313" key="1">
    <source>
        <dbReference type="EMBL" id="CAI4000282.1"/>
    </source>
</evidence>
<gene>
    <name evidence="1" type="ORF">C1SCF055_LOCUS26410</name>
</gene>
<dbReference type="EMBL" id="CAMXCT020002767">
    <property type="protein sequence ID" value="CAL1153657.1"/>
    <property type="molecule type" value="Genomic_DNA"/>
</dbReference>
<reference evidence="1" key="1">
    <citation type="submission" date="2022-10" db="EMBL/GenBank/DDBJ databases">
        <authorList>
            <person name="Chen Y."/>
            <person name="Dougan E. K."/>
            <person name="Chan C."/>
            <person name="Rhodes N."/>
            <person name="Thang M."/>
        </authorList>
    </citation>
    <scope>NUCLEOTIDE SEQUENCE</scope>
</reference>
<evidence type="ECO:0000313" key="3">
    <source>
        <dbReference type="Proteomes" id="UP001152797"/>
    </source>
</evidence>
<dbReference type="EMBL" id="CAMXCT010002767">
    <property type="protein sequence ID" value="CAI4000282.1"/>
    <property type="molecule type" value="Genomic_DNA"/>
</dbReference>
<protein>
    <submittedName>
        <fullName evidence="1">Uncharacterized protein</fullName>
    </submittedName>
</protein>
<comment type="caution">
    <text evidence="1">The sequence shown here is derived from an EMBL/GenBank/DDBJ whole genome shotgun (WGS) entry which is preliminary data.</text>
</comment>
<organism evidence="1">
    <name type="scientific">Cladocopium goreaui</name>
    <dbReference type="NCBI Taxonomy" id="2562237"/>
    <lineage>
        <taxon>Eukaryota</taxon>
        <taxon>Sar</taxon>
        <taxon>Alveolata</taxon>
        <taxon>Dinophyceae</taxon>
        <taxon>Suessiales</taxon>
        <taxon>Symbiodiniaceae</taxon>
        <taxon>Cladocopium</taxon>
    </lineage>
</organism>